<reference evidence="1" key="2">
    <citation type="journal article" date="2015" name="Fish Shellfish Immunol.">
        <title>Early steps in the European eel (Anguilla anguilla)-Vibrio vulnificus interaction in the gills: Role of the RtxA13 toxin.</title>
        <authorList>
            <person name="Callol A."/>
            <person name="Pajuelo D."/>
            <person name="Ebbesson L."/>
            <person name="Teles M."/>
            <person name="MacKenzie S."/>
            <person name="Amaro C."/>
        </authorList>
    </citation>
    <scope>NUCLEOTIDE SEQUENCE</scope>
</reference>
<proteinExistence type="predicted"/>
<protein>
    <submittedName>
        <fullName evidence="1">Uncharacterized protein</fullName>
    </submittedName>
</protein>
<name>A0A0E9T229_ANGAN</name>
<organism evidence="1">
    <name type="scientific">Anguilla anguilla</name>
    <name type="common">European freshwater eel</name>
    <name type="synonym">Muraena anguilla</name>
    <dbReference type="NCBI Taxonomy" id="7936"/>
    <lineage>
        <taxon>Eukaryota</taxon>
        <taxon>Metazoa</taxon>
        <taxon>Chordata</taxon>
        <taxon>Craniata</taxon>
        <taxon>Vertebrata</taxon>
        <taxon>Euteleostomi</taxon>
        <taxon>Actinopterygii</taxon>
        <taxon>Neopterygii</taxon>
        <taxon>Teleostei</taxon>
        <taxon>Anguilliformes</taxon>
        <taxon>Anguillidae</taxon>
        <taxon>Anguilla</taxon>
    </lineage>
</organism>
<evidence type="ECO:0000313" key="1">
    <source>
        <dbReference type="EMBL" id="JAH47020.1"/>
    </source>
</evidence>
<dbReference type="EMBL" id="GBXM01061557">
    <property type="protein sequence ID" value="JAH47020.1"/>
    <property type="molecule type" value="Transcribed_RNA"/>
</dbReference>
<dbReference type="AlphaFoldDB" id="A0A0E9T229"/>
<accession>A0A0E9T229</accession>
<reference evidence="1" key="1">
    <citation type="submission" date="2014-11" db="EMBL/GenBank/DDBJ databases">
        <authorList>
            <person name="Amaro Gonzalez C."/>
        </authorList>
    </citation>
    <scope>NUCLEOTIDE SEQUENCE</scope>
</reference>
<sequence length="19" mass="1962">MVPPTPAAAPLCTLKSHDL</sequence>